<proteinExistence type="predicted"/>
<comment type="caution">
    <text evidence="2">The sequence shown here is derived from an EMBL/GenBank/DDBJ whole genome shotgun (WGS) entry which is preliminary data.</text>
</comment>
<feature type="region of interest" description="Disordered" evidence="1">
    <location>
        <begin position="1"/>
        <end position="21"/>
    </location>
</feature>
<protein>
    <submittedName>
        <fullName evidence="2">Uncharacterized protein</fullName>
    </submittedName>
</protein>
<dbReference type="Proteomes" id="UP000299102">
    <property type="component" value="Unassembled WGS sequence"/>
</dbReference>
<accession>A0A4C1V7V2</accession>
<dbReference type="AlphaFoldDB" id="A0A4C1V7V2"/>
<dbReference type="EMBL" id="BGZK01000291">
    <property type="protein sequence ID" value="GBP34630.1"/>
    <property type="molecule type" value="Genomic_DNA"/>
</dbReference>
<keyword evidence="3" id="KW-1185">Reference proteome</keyword>
<evidence type="ECO:0000313" key="3">
    <source>
        <dbReference type="Proteomes" id="UP000299102"/>
    </source>
</evidence>
<sequence length="69" mass="7608">MHWRGGVVIERGDERTKRKREKDKGALIAAVQLRVMSPGISAAAGRATLERPSLANRQCVNNTGPRLKQ</sequence>
<name>A0A4C1V7V2_EUMVA</name>
<evidence type="ECO:0000313" key="2">
    <source>
        <dbReference type="EMBL" id="GBP34630.1"/>
    </source>
</evidence>
<evidence type="ECO:0000256" key="1">
    <source>
        <dbReference type="SAM" id="MobiDB-lite"/>
    </source>
</evidence>
<organism evidence="2 3">
    <name type="scientific">Eumeta variegata</name>
    <name type="common">Bagworm moth</name>
    <name type="synonym">Eumeta japonica</name>
    <dbReference type="NCBI Taxonomy" id="151549"/>
    <lineage>
        <taxon>Eukaryota</taxon>
        <taxon>Metazoa</taxon>
        <taxon>Ecdysozoa</taxon>
        <taxon>Arthropoda</taxon>
        <taxon>Hexapoda</taxon>
        <taxon>Insecta</taxon>
        <taxon>Pterygota</taxon>
        <taxon>Neoptera</taxon>
        <taxon>Endopterygota</taxon>
        <taxon>Lepidoptera</taxon>
        <taxon>Glossata</taxon>
        <taxon>Ditrysia</taxon>
        <taxon>Tineoidea</taxon>
        <taxon>Psychidae</taxon>
        <taxon>Oiketicinae</taxon>
        <taxon>Eumeta</taxon>
    </lineage>
</organism>
<reference evidence="2 3" key="1">
    <citation type="journal article" date="2019" name="Commun. Biol.">
        <title>The bagworm genome reveals a unique fibroin gene that provides high tensile strength.</title>
        <authorList>
            <person name="Kono N."/>
            <person name="Nakamura H."/>
            <person name="Ohtoshi R."/>
            <person name="Tomita M."/>
            <person name="Numata K."/>
            <person name="Arakawa K."/>
        </authorList>
    </citation>
    <scope>NUCLEOTIDE SEQUENCE [LARGE SCALE GENOMIC DNA]</scope>
</reference>
<gene>
    <name evidence="2" type="ORF">EVAR_19021_1</name>
</gene>